<dbReference type="InterPro" id="IPR001849">
    <property type="entry name" value="PH_domain"/>
</dbReference>
<gene>
    <name evidence="3" type="ORF">PLBR_LOCUS5972</name>
</gene>
<dbReference type="PROSITE" id="PS50003">
    <property type="entry name" value="PH_DOMAIN"/>
    <property type="match status" value="1"/>
</dbReference>
<evidence type="ECO:0000313" key="3">
    <source>
        <dbReference type="EMBL" id="SPQ98757.1"/>
    </source>
</evidence>
<dbReference type="Gene3D" id="2.30.29.30">
    <property type="entry name" value="Pleckstrin-homology domain (PH domain)/Phosphotyrosine-binding domain (PTB)"/>
    <property type="match status" value="1"/>
</dbReference>
<feature type="compositionally biased region" description="Polar residues" evidence="1">
    <location>
        <begin position="669"/>
        <end position="686"/>
    </location>
</feature>
<feature type="domain" description="PH" evidence="2">
    <location>
        <begin position="336"/>
        <end position="434"/>
    </location>
</feature>
<dbReference type="Proteomes" id="UP000290189">
    <property type="component" value="Unassembled WGS sequence"/>
</dbReference>
<evidence type="ECO:0000313" key="4">
    <source>
        <dbReference type="Proteomes" id="UP000290189"/>
    </source>
</evidence>
<dbReference type="AlphaFoldDB" id="A0A3P3YF08"/>
<evidence type="ECO:0000256" key="1">
    <source>
        <dbReference type="SAM" id="MobiDB-lite"/>
    </source>
</evidence>
<feature type="region of interest" description="Disordered" evidence="1">
    <location>
        <begin position="521"/>
        <end position="583"/>
    </location>
</feature>
<reference evidence="3 4" key="1">
    <citation type="submission" date="2018-03" db="EMBL/GenBank/DDBJ databases">
        <authorList>
            <person name="Fogelqvist J."/>
        </authorList>
    </citation>
    <scope>NUCLEOTIDE SEQUENCE [LARGE SCALE GENOMIC DNA]</scope>
</reference>
<accession>A0A3P3YF08</accession>
<sequence>MPPCRSSNVCPLPISRAALGRRSPVERRVELSRMARPSSVAHFPARLTVCSALKCFRAPVRHCSMHTTIGLRSVVPRGTHRTVNVRSSSQVGLGAAMPILNMRPVGDGGPPIDRRRRDLSRTGMSVVEVGPADGFRTTTIALAVNRWPSDWPCDRREPDRTASSALQAAMTFAPAGVAAPSRSLARSEATHISNLETLHKLLVEQRDPHLECTAACASLIDVHRRFLSQLQCSPTLTTPLFNLAMQMRLVVDFTVQAWIDGAHRRSPALAALVRVPRDRLRVYLARLRDEVRSDLVQEAIGIIEEFQHEIDRAAHDFTMGGAGRRLAGRREFDGQKVIRFGRLTKFCRKGPGLYWFILSGNTLAYTKLSRLGLACGRLRQLAIDISFDAFEVPHLEGDRYYRLQILSAQKSFEIGSFTDQARRMWLASLRPLINSAHAQGGRPAPRPIMKAFASATHCGECSTRFRRRICRQVLRPWRRRRHCDQCGTLVCHGCARRLDSTTYCHTCLFEKDIRASMAPMYPARTDTSGRGSQRQDQSATNADQDVGQLDGDDENSVYHDAPEGGAQPDAVVGPTAMLPGERSPMLTRSTVIACPGEELSHSSVPVVSGSVSLSTQVPAPTQSATCDSASTVCSDSSPMLDSSKSASSDDYATACTGSSTLLETIKPASFNNDEGANGASSTGSRSFETKERVVEGPGTPASDGTGRTVSLSRSVARTGDIVKAAMESVCNGSKGRARQPTAGESDRSACDTFVANRFKPDLCANCYQRHGPTP</sequence>
<geneLocation type="mitochondrion" evidence="3"/>
<feature type="compositionally biased region" description="Polar residues" evidence="1">
    <location>
        <begin position="525"/>
        <end position="543"/>
    </location>
</feature>
<dbReference type="SUPFAM" id="SSF50729">
    <property type="entry name" value="PH domain-like"/>
    <property type="match status" value="1"/>
</dbReference>
<feature type="compositionally biased region" description="Low complexity" evidence="1">
    <location>
        <begin position="634"/>
        <end position="650"/>
    </location>
</feature>
<protein>
    <recommendedName>
        <fullName evidence="2">PH domain-containing protein</fullName>
    </recommendedName>
</protein>
<feature type="region of interest" description="Disordered" evidence="1">
    <location>
        <begin position="668"/>
        <end position="713"/>
    </location>
</feature>
<evidence type="ECO:0000259" key="2">
    <source>
        <dbReference type="PROSITE" id="PS50003"/>
    </source>
</evidence>
<organism evidence="3 4">
    <name type="scientific">Plasmodiophora brassicae</name>
    <name type="common">Clubroot disease agent</name>
    <dbReference type="NCBI Taxonomy" id="37360"/>
    <lineage>
        <taxon>Eukaryota</taxon>
        <taxon>Sar</taxon>
        <taxon>Rhizaria</taxon>
        <taxon>Endomyxa</taxon>
        <taxon>Phytomyxea</taxon>
        <taxon>Plasmodiophorida</taxon>
        <taxon>Plasmodiophoridae</taxon>
        <taxon>Plasmodiophora</taxon>
    </lineage>
</organism>
<dbReference type="InterPro" id="IPR011993">
    <property type="entry name" value="PH-like_dom_sf"/>
</dbReference>
<keyword evidence="3" id="KW-0496">Mitochondrion</keyword>
<feature type="compositionally biased region" description="Polar residues" evidence="1">
    <location>
        <begin position="617"/>
        <end position="633"/>
    </location>
</feature>
<feature type="region of interest" description="Disordered" evidence="1">
    <location>
        <begin position="617"/>
        <end position="652"/>
    </location>
</feature>
<proteinExistence type="predicted"/>
<dbReference type="EMBL" id="OVEO01000010">
    <property type="protein sequence ID" value="SPQ98757.1"/>
    <property type="molecule type" value="Genomic_DNA"/>
</dbReference>
<name>A0A3P3YF08_PLABS</name>